<dbReference type="PANTHER" id="PTHR21301:SF10">
    <property type="entry name" value="REVERSE TRANSCRIPTASE DOMAIN-CONTAINING PROTEIN"/>
    <property type="match status" value="1"/>
</dbReference>
<name>A0ABY0FRN2_9PLEO</name>
<dbReference type="EMBL" id="PDXF01000342">
    <property type="protein sequence ID" value="RYN78879.1"/>
    <property type="molecule type" value="Genomic_DNA"/>
</dbReference>
<dbReference type="PANTHER" id="PTHR21301">
    <property type="entry name" value="REVERSE TRANSCRIPTASE"/>
    <property type="match status" value="1"/>
</dbReference>
<reference evidence="2" key="1">
    <citation type="journal article" date="2019" name="bioRxiv">
        <title>Genomics, evolutionary history and diagnostics of the Alternaria alternata species group including apple and Asian pear pathotypes.</title>
        <authorList>
            <person name="Armitage A.D."/>
            <person name="Cockerton H.M."/>
            <person name="Sreenivasaprasad S."/>
            <person name="Woodhall J.W."/>
            <person name="Lane C.R."/>
            <person name="Harrison R.J."/>
            <person name="Clarkson J.P."/>
        </authorList>
    </citation>
    <scope>NUCLEOTIDE SEQUENCE [LARGE SCALE GENOMIC DNA]</scope>
    <source>
        <strain evidence="2">FERA 635</strain>
    </source>
</reference>
<proteinExistence type="predicted"/>
<organism evidence="1 2">
    <name type="scientific">Alternaria tenuissima</name>
    <dbReference type="NCBI Taxonomy" id="119927"/>
    <lineage>
        <taxon>Eukaryota</taxon>
        <taxon>Fungi</taxon>
        <taxon>Dikarya</taxon>
        <taxon>Ascomycota</taxon>
        <taxon>Pezizomycotina</taxon>
        <taxon>Dothideomycetes</taxon>
        <taxon>Pleosporomycetidae</taxon>
        <taxon>Pleosporales</taxon>
        <taxon>Pleosporineae</taxon>
        <taxon>Pleosporaceae</taxon>
        <taxon>Alternaria</taxon>
        <taxon>Alternaria sect. Alternaria</taxon>
        <taxon>Alternaria alternata complex</taxon>
    </lineage>
</organism>
<comment type="caution">
    <text evidence="1">The sequence shown here is derived from an EMBL/GenBank/DDBJ whole genome shotgun (WGS) entry which is preliminary data.</text>
</comment>
<evidence type="ECO:0000313" key="2">
    <source>
        <dbReference type="Proteomes" id="UP000293195"/>
    </source>
</evidence>
<keyword evidence="2" id="KW-1185">Reference proteome</keyword>
<gene>
    <name evidence="1" type="ORF">AA0119_g13532</name>
</gene>
<evidence type="ECO:0000313" key="1">
    <source>
        <dbReference type="EMBL" id="RYN78879.1"/>
    </source>
</evidence>
<accession>A0ABY0FRN2</accession>
<sequence>MYIWRTWPSHWFETLMSWKPGVHKLDGVRLPPDIEYTLSVNLKYLFPVKYSQKVAEDWYEGLCRKARLMTYFWQQGKDREVQAPGWETSIPYLSTGWDIGINDDWFADGILAGRETLRHALHERSVPQQDNRDDALFAVTVPPKNLRAWLLEAQLLAFITDKNLGIVVVTREWYEQQIQTFLELPLPSDKGLSNPRRLFEVERRGKEAFEEFHRDCLTDLETRLLRTFDGQIFPFLESKRVQKFWRTAYTNTTIPIFYGIPKIHKNPWKIRPIVPMHSYVLGPLARILHAMLLPVQRSFYWICESSRNLCSEVADYNKKAKTSTRLHSGDVTGMYTNIQWRYFGGALRTLLETGNWYDEQTRNWILSASERIWFSAVFQLGPCLVSQKDGVPMGLHCAPVFANLFMAFYEKQHLDASPSLFYRRYIDDIFALEPIDEALDQIRVPGLDIQWTHSAYELSFLDVRFHTHPESAEVCFAPFYKALNHHQYIPWASSHPLSVKKGLIKGELSRVRAICYKELYFLTWKATFLSWLRARGWPNRVLHSWARQVQWQPFFPGSGLEKKQRREAIIAVSQYNPVWDQISSSAIWENMRKAWLRRGPMDQPYPPHVLVAKKRGRSFWDLTRAVNRNILKQEIEEIDIEELSVSVSSLNSEMTYQPFQTPRV</sequence>
<dbReference type="Proteomes" id="UP000293195">
    <property type="component" value="Unassembled WGS sequence"/>
</dbReference>
<evidence type="ECO:0008006" key="3">
    <source>
        <dbReference type="Google" id="ProtNLM"/>
    </source>
</evidence>
<protein>
    <recommendedName>
        <fullName evidence="3">Reverse transcriptase domain-containing protein</fullName>
    </recommendedName>
</protein>